<proteinExistence type="predicted"/>
<reference evidence="2" key="3">
    <citation type="submission" date="2020-12" db="UniProtKB">
        <authorList>
            <consortium name="EnsemblPlants"/>
        </authorList>
    </citation>
    <scope>IDENTIFICATION</scope>
</reference>
<dbReference type="AlphaFoldDB" id="A0A2K1L094"/>
<reference evidence="1 3" key="2">
    <citation type="journal article" date="2018" name="Plant J.">
        <title>The Physcomitrella patens chromosome-scale assembly reveals moss genome structure and evolution.</title>
        <authorList>
            <person name="Lang D."/>
            <person name="Ullrich K.K."/>
            <person name="Murat F."/>
            <person name="Fuchs J."/>
            <person name="Jenkins J."/>
            <person name="Haas F.B."/>
            <person name="Piednoel M."/>
            <person name="Gundlach H."/>
            <person name="Van Bel M."/>
            <person name="Meyberg R."/>
            <person name="Vives C."/>
            <person name="Morata J."/>
            <person name="Symeonidi A."/>
            <person name="Hiss M."/>
            <person name="Muchero W."/>
            <person name="Kamisugi Y."/>
            <person name="Saleh O."/>
            <person name="Blanc G."/>
            <person name="Decker E.L."/>
            <person name="van Gessel N."/>
            <person name="Grimwood J."/>
            <person name="Hayes R.D."/>
            <person name="Graham S.W."/>
            <person name="Gunter L.E."/>
            <person name="McDaniel S.F."/>
            <person name="Hoernstein S.N.W."/>
            <person name="Larsson A."/>
            <person name="Li F.W."/>
            <person name="Perroud P.F."/>
            <person name="Phillips J."/>
            <person name="Ranjan P."/>
            <person name="Rokshar D.S."/>
            <person name="Rothfels C.J."/>
            <person name="Schneider L."/>
            <person name="Shu S."/>
            <person name="Stevenson D.W."/>
            <person name="Thummler F."/>
            <person name="Tillich M."/>
            <person name="Villarreal Aguilar J.C."/>
            <person name="Widiez T."/>
            <person name="Wong G.K."/>
            <person name="Wymore A."/>
            <person name="Zhang Y."/>
            <person name="Zimmer A.D."/>
            <person name="Quatrano R.S."/>
            <person name="Mayer K.F.X."/>
            <person name="Goodstein D."/>
            <person name="Casacuberta J.M."/>
            <person name="Vandepoele K."/>
            <person name="Reski R."/>
            <person name="Cuming A.C."/>
            <person name="Tuskan G.A."/>
            <person name="Maumus F."/>
            <person name="Salse J."/>
            <person name="Schmutz J."/>
            <person name="Rensing S.A."/>
        </authorList>
    </citation>
    <scope>NUCLEOTIDE SEQUENCE [LARGE SCALE GENOMIC DNA]</scope>
    <source>
        <strain evidence="2 3">cv. Gransden 2004</strain>
    </source>
</reference>
<keyword evidence="3" id="KW-1185">Reference proteome</keyword>
<dbReference type="EnsemblPlants" id="Pp3c2_4990V3.1">
    <property type="protein sequence ID" value="Pp3c2_4990V3.1"/>
    <property type="gene ID" value="Pp3c2_4990"/>
</dbReference>
<dbReference type="InParanoid" id="A0A2K1L094"/>
<dbReference type="EMBL" id="ABEU02000002">
    <property type="protein sequence ID" value="PNR59448.1"/>
    <property type="molecule type" value="Genomic_DNA"/>
</dbReference>
<evidence type="ECO:0000313" key="1">
    <source>
        <dbReference type="EMBL" id="PNR59448.1"/>
    </source>
</evidence>
<dbReference type="Gramene" id="Pp3c2_4990V3.1">
    <property type="protein sequence ID" value="Pp3c2_4990V3.1"/>
    <property type="gene ID" value="Pp3c2_4990"/>
</dbReference>
<accession>A0A2K1L094</accession>
<evidence type="ECO:0000313" key="2">
    <source>
        <dbReference type="EnsemblPlants" id="Pp3c2_4990V3.1"/>
    </source>
</evidence>
<protein>
    <submittedName>
        <fullName evidence="1 2">Uncharacterized protein</fullName>
    </submittedName>
</protein>
<dbReference type="Proteomes" id="UP000006727">
    <property type="component" value="Chromosome 2"/>
</dbReference>
<organism evidence="1">
    <name type="scientific">Physcomitrium patens</name>
    <name type="common">Spreading-leaved earth moss</name>
    <name type="synonym">Physcomitrella patens</name>
    <dbReference type="NCBI Taxonomy" id="3218"/>
    <lineage>
        <taxon>Eukaryota</taxon>
        <taxon>Viridiplantae</taxon>
        <taxon>Streptophyta</taxon>
        <taxon>Embryophyta</taxon>
        <taxon>Bryophyta</taxon>
        <taxon>Bryophytina</taxon>
        <taxon>Bryopsida</taxon>
        <taxon>Funariidae</taxon>
        <taxon>Funariales</taxon>
        <taxon>Funariaceae</taxon>
        <taxon>Physcomitrium</taxon>
    </lineage>
</organism>
<sequence>MSGSRVHWLLNSNRSVVPHSVKPCAWTPTLVVSTTRILIFPQRLPTTFNEVRVMSSSKSVHLTKTTPRRANQFYYGENKASFVPWRAD</sequence>
<reference evidence="1 3" key="1">
    <citation type="journal article" date="2008" name="Science">
        <title>The Physcomitrella genome reveals evolutionary insights into the conquest of land by plants.</title>
        <authorList>
            <person name="Rensing S."/>
            <person name="Lang D."/>
            <person name="Zimmer A."/>
            <person name="Terry A."/>
            <person name="Salamov A."/>
            <person name="Shapiro H."/>
            <person name="Nishiyama T."/>
            <person name="Perroud P.-F."/>
            <person name="Lindquist E."/>
            <person name="Kamisugi Y."/>
            <person name="Tanahashi T."/>
            <person name="Sakakibara K."/>
            <person name="Fujita T."/>
            <person name="Oishi K."/>
            <person name="Shin-I T."/>
            <person name="Kuroki Y."/>
            <person name="Toyoda A."/>
            <person name="Suzuki Y."/>
            <person name="Hashimoto A."/>
            <person name="Yamaguchi K."/>
            <person name="Sugano A."/>
            <person name="Kohara Y."/>
            <person name="Fujiyama A."/>
            <person name="Anterola A."/>
            <person name="Aoki S."/>
            <person name="Ashton N."/>
            <person name="Barbazuk W.B."/>
            <person name="Barker E."/>
            <person name="Bennetzen J."/>
            <person name="Bezanilla M."/>
            <person name="Blankenship R."/>
            <person name="Cho S.H."/>
            <person name="Dutcher S."/>
            <person name="Estelle M."/>
            <person name="Fawcett J.A."/>
            <person name="Gundlach H."/>
            <person name="Hanada K."/>
            <person name="Heyl A."/>
            <person name="Hicks K.A."/>
            <person name="Hugh J."/>
            <person name="Lohr M."/>
            <person name="Mayer K."/>
            <person name="Melkozernov A."/>
            <person name="Murata T."/>
            <person name="Nelson D."/>
            <person name="Pils B."/>
            <person name="Prigge M."/>
            <person name="Reiss B."/>
            <person name="Renner T."/>
            <person name="Rombauts S."/>
            <person name="Rushton P."/>
            <person name="Sanderfoot A."/>
            <person name="Schween G."/>
            <person name="Shiu S.-H."/>
            <person name="Stueber K."/>
            <person name="Theodoulou F.L."/>
            <person name="Tu H."/>
            <person name="Van de Peer Y."/>
            <person name="Verrier P.J."/>
            <person name="Waters E."/>
            <person name="Wood A."/>
            <person name="Yang L."/>
            <person name="Cove D."/>
            <person name="Cuming A."/>
            <person name="Hasebe M."/>
            <person name="Lucas S."/>
            <person name="Mishler D.B."/>
            <person name="Reski R."/>
            <person name="Grigoriev I."/>
            <person name="Quatrano R.S."/>
            <person name="Boore J.L."/>
        </authorList>
    </citation>
    <scope>NUCLEOTIDE SEQUENCE [LARGE SCALE GENOMIC DNA]</scope>
    <source>
        <strain evidence="2 3">cv. Gransden 2004</strain>
    </source>
</reference>
<name>A0A2K1L094_PHYPA</name>
<gene>
    <name evidence="1" type="ORF">PHYPA_002239</name>
</gene>
<evidence type="ECO:0000313" key="3">
    <source>
        <dbReference type="Proteomes" id="UP000006727"/>
    </source>
</evidence>